<feature type="compositionally biased region" description="Polar residues" evidence="1">
    <location>
        <begin position="80"/>
        <end position="104"/>
    </location>
</feature>
<name>A0AAV4U343_9ARAC</name>
<accession>A0AAV4U343</accession>
<evidence type="ECO:0000256" key="1">
    <source>
        <dbReference type="SAM" id="MobiDB-lite"/>
    </source>
</evidence>
<keyword evidence="3" id="KW-1185">Reference proteome</keyword>
<dbReference type="EMBL" id="BPLQ01010632">
    <property type="protein sequence ID" value="GIY52165.1"/>
    <property type="molecule type" value="Genomic_DNA"/>
</dbReference>
<feature type="region of interest" description="Disordered" evidence="1">
    <location>
        <begin position="78"/>
        <end position="104"/>
    </location>
</feature>
<dbReference type="PROSITE" id="PS51257">
    <property type="entry name" value="PROKAR_LIPOPROTEIN"/>
    <property type="match status" value="1"/>
</dbReference>
<protein>
    <submittedName>
        <fullName evidence="2">Uncharacterized protein</fullName>
    </submittedName>
</protein>
<organism evidence="2 3">
    <name type="scientific">Caerostris darwini</name>
    <dbReference type="NCBI Taxonomy" id="1538125"/>
    <lineage>
        <taxon>Eukaryota</taxon>
        <taxon>Metazoa</taxon>
        <taxon>Ecdysozoa</taxon>
        <taxon>Arthropoda</taxon>
        <taxon>Chelicerata</taxon>
        <taxon>Arachnida</taxon>
        <taxon>Araneae</taxon>
        <taxon>Araneomorphae</taxon>
        <taxon>Entelegynae</taxon>
        <taxon>Araneoidea</taxon>
        <taxon>Araneidae</taxon>
        <taxon>Caerostris</taxon>
    </lineage>
</organism>
<evidence type="ECO:0000313" key="2">
    <source>
        <dbReference type="EMBL" id="GIY52165.1"/>
    </source>
</evidence>
<gene>
    <name evidence="2" type="ORF">CDAR_432501</name>
</gene>
<sequence length="104" mass="11158">MQRTGVGSGGSCGPTFLACIATHFIPHTYLYAPPSSSVQLPPPERKTTLAHSPFCQQEFTNAGHASECSRSVMRARSQKLENQPGHSYGNQAITANQQSKLLVG</sequence>
<comment type="caution">
    <text evidence="2">The sequence shown here is derived from an EMBL/GenBank/DDBJ whole genome shotgun (WGS) entry which is preliminary data.</text>
</comment>
<proteinExistence type="predicted"/>
<reference evidence="2 3" key="1">
    <citation type="submission" date="2021-06" db="EMBL/GenBank/DDBJ databases">
        <title>Caerostris darwini draft genome.</title>
        <authorList>
            <person name="Kono N."/>
            <person name="Arakawa K."/>
        </authorList>
    </citation>
    <scope>NUCLEOTIDE SEQUENCE [LARGE SCALE GENOMIC DNA]</scope>
</reference>
<evidence type="ECO:0000313" key="3">
    <source>
        <dbReference type="Proteomes" id="UP001054837"/>
    </source>
</evidence>
<dbReference type="Proteomes" id="UP001054837">
    <property type="component" value="Unassembled WGS sequence"/>
</dbReference>
<dbReference type="AlphaFoldDB" id="A0AAV4U343"/>